<protein>
    <recommendedName>
        <fullName evidence="3">endo-polygalacturonase</fullName>
        <ecNumber evidence="3">3.2.1.15</ecNumber>
    </recommendedName>
</protein>
<evidence type="ECO:0000256" key="7">
    <source>
        <dbReference type="ARBA" id="ARBA00022801"/>
    </source>
</evidence>
<evidence type="ECO:0000256" key="5">
    <source>
        <dbReference type="ARBA" id="ARBA00022525"/>
    </source>
</evidence>
<keyword evidence="7 11" id="KW-0378">Hydrolase</keyword>
<dbReference type="EC" id="3.2.1.15" evidence="3"/>
<sequence>MALLHRHYFILSFIIIIMISFVPCYSTLQEDPLSLYYVEDSPYIDNGGIFKDFIKQSTNDVLSLKRFDKVDSGTSLSHKTIHVNDYGAKGDGRSDDTQAFKKAWQAACSSEEDTVLVAQNNYLLKPIRFSGPCKSNIVYQISGTLEASDKPSDYSNDPTHWLIFEGIDKLTVQGGGTINGNGNIWWENSCKRNEKLPCKDAPTALTFYKCNNLIVKDLTIKDGQQIQVSFQESKNVKASTLTVTAPEDSPNTDGIHVTNTQNIQISNCLIATGDDCISIVSGSKNLQATDITCGPGHGISIGSLGAGKSKEFVSGIVVNGAKLSGTTNGVRIKTWQGGSGSASNIKFQNIEMNNVTNPIIIDQRYCDQKEPCKEQRSAVQVRNVLYQNIKGMSASGMAMVFDCSQYYPCEGIVLQNIDLKSEDGGVINASCNNVKLSYRGNVNPSCPKKEIKEIALDTA</sequence>
<evidence type="ECO:0000256" key="11">
    <source>
        <dbReference type="RuleBase" id="RU361169"/>
    </source>
</evidence>
<dbReference type="SUPFAM" id="SSF51126">
    <property type="entry name" value="Pectin lyase-like"/>
    <property type="match status" value="1"/>
</dbReference>
<comment type="caution">
    <text evidence="12">The sequence shown here is derived from an EMBL/GenBank/DDBJ whole genome shotgun (WGS) entry which is preliminary data.</text>
</comment>
<evidence type="ECO:0000256" key="8">
    <source>
        <dbReference type="ARBA" id="ARBA00023295"/>
    </source>
</evidence>
<dbReference type="PANTHER" id="PTHR31375">
    <property type="match status" value="1"/>
</dbReference>
<keyword evidence="4" id="KW-0134">Cell wall</keyword>
<evidence type="ECO:0000256" key="2">
    <source>
        <dbReference type="ARBA" id="ARBA00008834"/>
    </source>
</evidence>
<gene>
    <name evidence="12" type="ORF">Lalb_Chr21g0316441</name>
</gene>
<dbReference type="GO" id="GO:0004650">
    <property type="term" value="F:polygalacturonase activity"/>
    <property type="evidence" value="ECO:0007669"/>
    <property type="project" value="UniProtKB-EC"/>
</dbReference>
<organism evidence="12 13">
    <name type="scientific">Lupinus albus</name>
    <name type="common">White lupine</name>
    <name type="synonym">Lupinus termis</name>
    <dbReference type="NCBI Taxonomy" id="3870"/>
    <lineage>
        <taxon>Eukaryota</taxon>
        <taxon>Viridiplantae</taxon>
        <taxon>Streptophyta</taxon>
        <taxon>Embryophyta</taxon>
        <taxon>Tracheophyta</taxon>
        <taxon>Spermatophyta</taxon>
        <taxon>Magnoliopsida</taxon>
        <taxon>eudicotyledons</taxon>
        <taxon>Gunneridae</taxon>
        <taxon>Pentapetalae</taxon>
        <taxon>rosids</taxon>
        <taxon>fabids</taxon>
        <taxon>Fabales</taxon>
        <taxon>Fabaceae</taxon>
        <taxon>Papilionoideae</taxon>
        <taxon>50 kb inversion clade</taxon>
        <taxon>genistoids sensu lato</taxon>
        <taxon>core genistoids</taxon>
        <taxon>Genisteae</taxon>
        <taxon>Lupinus</taxon>
    </lineage>
</organism>
<dbReference type="FunFam" id="2.160.20.10:FF:000028">
    <property type="entry name" value="Polygalacturonase QRT2"/>
    <property type="match status" value="1"/>
</dbReference>
<dbReference type="Gene3D" id="2.160.20.10">
    <property type="entry name" value="Single-stranded right-handed beta-helix, Pectin lyase-like"/>
    <property type="match status" value="1"/>
</dbReference>
<keyword evidence="9" id="KW-0961">Cell wall biogenesis/degradation</keyword>
<dbReference type="PROSITE" id="PS00502">
    <property type="entry name" value="POLYGALACTURONASE"/>
    <property type="match status" value="1"/>
</dbReference>
<dbReference type="GO" id="GO:0009901">
    <property type="term" value="P:anther dehiscence"/>
    <property type="evidence" value="ECO:0007669"/>
    <property type="project" value="UniProtKB-ARBA"/>
</dbReference>
<evidence type="ECO:0000256" key="3">
    <source>
        <dbReference type="ARBA" id="ARBA00012736"/>
    </source>
</evidence>
<keyword evidence="8 11" id="KW-0326">Glycosidase</keyword>
<dbReference type="SMART" id="SM00710">
    <property type="entry name" value="PbH1"/>
    <property type="match status" value="4"/>
</dbReference>
<evidence type="ECO:0000256" key="10">
    <source>
        <dbReference type="ARBA" id="ARBA00034074"/>
    </source>
</evidence>
<dbReference type="EMBL" id="WOCE01000021">
    <property type="protein sequence ID" value="KAE9590134.1"/>
    <property type="molecule type" value="Genomic_DNA"/>
</dbReference>
<dbReference type="GO" id="GO:0009830">
    <property type="term" value="P:cell wall modification involved in abscission"/>
    <property type="evidence" value="ECO:0007669"/>
    <property type="project" value="UniProtKB-ARBA"/>
</dbReference>
<dbReference type="InterPro" id="IPR006626">
    <property type="entry name" value="PbH1"/>
</dbReference>
<keyword evidence="5" id="KW-0964">Secreted</keyword>
<dbReference type="GO" id="GO:0010047">
    <property type="term" value="P:fruit dehiscence"/>
    <property type="evidence" value="ECO:0007669"/>
    <property type="project" value="UniProtKB-ARBA"/>
</dbReference>
<evidence type="ECO:0000313" key="13">
    <source>
        <dbReference type="Proteomes" id="UP000447434"/>
    </source>
</evidence>
<keyword evidence="6" id="KW-0732">Signal</keyword>
<dbReference type="OrthoDB" id="187139at2759"/>
<evidence type="ECO:0000256" key="6">
    <source>
        <dbReference type="ARBA" id="ARBA00022729"/>
    </source>
</evidence>
<comment type="subcellular location">
    <subcellularLocation>
        <location evidence="1">Secreted</location>
        <location evidence="1">Cell wall</location>
    </subcellularLocation>
</comment>
<dbReference type="GO" id="GO:0005975">
    <property type="term" value="P:carbohydrate metabolic process"/>
    <property type="evidence" value="ECO:0007669"/>
    <property type="project" value="InterPro"/>
</dbReference>
<dbReference type="Proteomes" id="UP000447434">
    <property type="component" value="Chromosome 21"/>
</dbReference>
<dbReference type="AlphaFoldDB" id="A0A6A5LIT0"/>
<comment type="catalytic activity">
    <reaction evidence="10">
        <text>(1,4-alpha-D-galacturonosyl)n+m + H2O = (1,4-alpha-D-galacturonosyl)n + (1,4-alpha-D-galacturonosyl)m.</text>
        <dbReference type="EC" id="3.2.1.15"/>
    </reaction>
</comment>
<evidence type="ECO:0000256" key="4">
    <source>
        <dbReference type="ARBA" id="ARBA00022512"/>
    </source>
</evidence>
<proteinExistence type="inferred from homology"/>
<dbReference type="InterPro" id="IPR011050">
    <property type="entry name" value="Pectin_lyase_fold/virulence"/>
</dbReference>
<name>A0A6A5LIT0_LUPAL</name>
<evidence type="ECO:0000256" key="9">
    <source>
        <dbReference type="ARBA" id="ARBA00023316"/>
    </source>
</evidence>
<reference evidence="13" key="1">
    <citation type="journal article" date="2020" name="Nat. Commun.">
        <title>Genome sequence of the cluster root forming white lupin.</title>
        <authorList>
            <person name="Hufnagel B."/>
            <person name="Marques A."/>
            <person name="Soriano A."/>
            <person name="Marques L."/>
            <person name="Divol F."/>
            <person name="Doumas P."/>
            <person name="Sallet E."/>
            <person name="Mancinotti D."/>
            <person name="Carrere S."/>
            <person name="Marande W."/>
            <person name="Arribat S."/>
            <person name="Keller J."/>
            <person name="Huneau C."/>
            <person name="Blein T."/>
            <person name="Aime D."/>
            <person name="Laguerre M."/>
            <person name="Taylor J."/>
            <person name="Schubert V."/>
            <person name="Nelson M."/>
            <person name="Geu-Flores F."/>
            <person name="Crespi M."/>
            <person name="Gallardo-Guerrero K."/>
            <person name="Delaux P.-M."/>
            <person name="Salse J."/>
            <person name="Berges H."/>
            <person name="Guyot R."/>
            <person name="Gouzy J."/>
            <person name="Peret B."/>
        </authorList>
    </citation>
    <scope>NUCLEOTIDE SEQUENCE [LARGE SCALE GENOMIC DNA]</scope>
    <source>
        <strain evidence="13">cv. Amiga</strain>
    </source>
</reference>
<dbReference type="Pfam" id="PF00295">
    <property type="entry name" value="Glyco_hydro_28"/>
    <property type="match status" value="1"/>
</dbReference>
<dbReference type="InterPro" id="IPR000743">
    <property type="entry name" value="Glyco_hydro_28"/>
</dbReference>
<evidence type="ECO:0000256" key="1">
    <source>
        <dbReference type="ARBA" id="ARBA00004191"/>
    </source>
</evidence>
<keyword evidence="13" id="KW-1185">Reference proteome</keyword>
<evidence type="ECO:0000313" key="12">
    <source>
        <dbReference type="EMBL" id="KAE9590134.1"/>
    </source>
</evidence>
<dbReference type="InterPro" id="IPR012334">
    <property type="entry name" value="Pectin_lyas_fold"/>
</dbReference>
<accession>A0A6A5LIT0</accession>
<comment type="similarity">
    <text evidence="2 11">Belongs to the glycosyl hydrolase 28 family.</text>
</comment>